<organism evidence="1 2">
    <name type="scientific">Cairina moschata</name>
    <name type="common">Muscovy duck</name>
    <dbReference type="NCBI Taxonomy" id="8855"/>
    <lineage>
        <taxon>Eukaryota</taxon>
        <taxon>Metazoa</taxon>
        <taxon>Chordata</taxon>
        <taxon>Craniata</taxon>
        <taxon>Vertebrata</taxon>
        <taxon>Euteleostomi</taxon>
        <taxon>Archelosauria</taxon>
        <taxon>Archosauria</taxon>
        <taxon>Dinosauria</taxon>
        <taxon>Saurischia</taxon>
        <taxon>Theropoda</taxon>
        <taxon>Coelurosauria</taxon>
        <taxon>Aves</taxon>
        <taxon>Neognathae</taxon>
        <taxon>Galloanserae</taxon>
        <taxon>Anseriformes</taxon>
        <taxon>Anatidae</taxon>
        <taxon>Anatinae</taxon>
        <taxon>Cairina</taxon>
    </lineage>
</organism>
<sequence>VPSTVAIPDTSCTSASCGIRSRVTRAQWAPRAGNQHTAPGRAHHLLQLTSLGSREMKSLWNCGSMTCIMYLICEGSQRSMSSSRASSFSGHIACTHGRPSQAPLCLHRAYAHPNPSTDTKWHRGT</sequence>
<dbReference type="Ensembl" id="ENSCMMT00000016651.1">
    <property type="protein sequence ID" value="ENSCMMP00000015136.1"/>
    <property type="gene ID" value="ENSCMMG00000009620.1"/>
</dbReference>
<proteinExistence type="predicted"/>
<reference evidence="1" key="1">
    <citation type="submission" date="2025-08" db="UniProtKB">
        <authorList>
            <consortium name="Ensembl"/>
        </authorList>
    </citation>
    <scope>IDENTIFICATION</scope>
</reference>
<dbReference type="Proteomes" id="UP000694556">
    <property type="component" value="Unassembled WGS sequence"/>
</dbReference>
<evidence type="ECO:0000313" key="2">
    <source>
        <dbReference type="Proteomes" id="UP000694556"/>
    </source>
</evidence>
<protein>
    <submittedName>
        <fullName evidence="1">Uncharacterized protein</fullName>
    </submittedName>
</protein>
<accession>A0A8C3C812</accession>
<dbReference type="AlphaFoldDB" id="A0A8C3C812"/>
<reference evidence="1" key="2">
    <citation type="submission" date="2025-09" db="UniProtKB">
        <authorList>
            <consortium name="Ensembl"/>
        </authorList>
    </citation>
    <scope>IDENTIFICATION</scope>
</reference>
<name>A0A8C3C812_CAIMO</name>
<keyword evidence="2" id="KW-1185">Reference proteome</keyword>
<evidence type="ECO:0000313" key="1">
    <source>
        <dbReference type="Ensembl" id="ENSCMMP00000015136.1"/>
    </source>
</evidence>